<accession>A0A392WDC6</accession>
<evidence type="ECO:0000313" key="1">
    <source>
        <dbReference type="EMBL" id="MCI97763.1"/>
    </source>
</evidence>
<protein>
    <submittedName>
        <fullName evidence="1">Uncharacterized protein</fullName>
    </submittedName>
</protein>
<dbReference type="Proteomes" id="UP000265520">
    <property type="component" value="Unassembled WGS sequence"/>
</dbReference>
<reference evidence="1 2" key="1">
    <citation type="journal article" date="2018" name="Front. Plant Sci.">
        <title>Red Clover (Trifolium pratense) and Zigzag Clover (T. medium) - A Picture of Genomic Similarities and Differences.</title>
        <authorList>
            <person name="Dluhosova J."/>
            <person name="Istvanek J."/>
            <person name="Nedelnik J."/>
            <person name="Repkova J."/>
        </authorList>
    </citation>
    <scope>NUCLEOTIDE SEQUENCE [LARGE SCALE GENOMIC DNA]</scope>
    <source>
        <strain evidence="2">cv. 10/8</strain>
        <tissue evidence="1">Leaf</tissue>
    </source>
</reference>
<dbReference type="AlphaFoldDB" id="A0A392WDC6"/>
<organism evidence="1 2">
    <name type="scientific">Trifolium medium</name>
    <dbReference type="NCBI Taxonomy" id="97028"/>
    <lineage>
        <taxon>Eukaryota</taxon>
        <taxon>Viridiplantae</taxon>
        <taxon>Streptophyta</taxon>
        <taxon>Embryophyta</taxon>
        <taxon>Tracheophyta</taxon>
        <taxon>Spermatophyta</taxon>
        <taxon>Magnoliopsida</taxon>
        <taxon>eudicotyledons</taxon>
        <taxon>Gunneridae</taxon>
        <taxon>Pentapetalae</taxon>
        <taxon>rosids</taxon>
        <taxon>fabids</taxon>
        <taxon>Fabales</taxon>
        <taxon>Fabaceae</taxon>
        <taxon>Papilionoideae</taxon>
        <taxon>50 kb inversion clade</taxon>
        <taxon>NPAAA clade</taxon>
        <taxon>Hologalegina</taxon>
        <taxon>IRL clade</taxon>
        <taxon>Trifolieae</taxon>
        <taxon>Trifolium</taxon>
    </lineage>
</organism>
<proteinExistence type="predicted"/>
<dbReference type="EMBL" id="LXQA011453221">
    <property type="protein sequence ID" value="MCI97763.1"/>
    <property type="molecule type" value="Genomic_DNA"/>
</dbReference>
<evidence type="ECO:0000313" key="2">
    <source>
        <dbReference type="Proteomes" id="UP000265520"/>
    </source>
</evidence>
<name>A0A392WDC6_9FABA</name>
<keyword evidence="2" id="KW-1185">Reference proteome</keyword>
<sequence length="29" mass="3261">MLKLELNVTDGEVELNMLKVELDDLNGQS</sequence>
<comment type="caution">
    <text evidence="1">The sequence shown here is derived from an EMBL/GenBank/DDBJ whole genome shotgun (WGS) entry which is preliminary data.</text>
</comment>
<feature type="non-terminal residue" evidence="1">
    <location>
        <position position="29"/>
    </location>
</feature>